<evidence type="ECO:0000313" key="2">
    <source>
        <dbReference type="Proteomes" id="UP001219525"/>
    </source>
</evidence>
<dbReference type="AlphaFoldDB" id="A0AAD6YMK0"/>
<dbReference type="EMBL" id="JARJCW010000005">
    <property type="protein sequence ID" value="KAJ7224055.1"/>
    <property type="molecule type" value="Genomic_DNA"/>
</dbReference>
<name>A0AAD6YMK0_9AGAR</name>
<reference evidence="1" key="1">
    <citation type="submission" date="2023-03" db="EMBL/GenBank/DDBJ databases">
        <title>Massive genome expansion in bonnet fungi (Mycena s.s.) driven by repeated elements and novel gene families across ecological guilds.</title>
        <authorList>
            <consortium name="Lawrence Berkeley National Laboratory"/>
            <person name="Harder C.B."/>
            <person name="Miyauchi S."/>
            <person name="Viragh M."/>
            <person name="Kuo A."/>
            <person name="Thoen E."/>
            <person name="Andreopoulos B."/>
            <person name="Lu D."/>
            <person name="Skrede I."/>
            <person name="Drula E."/>
            <person name="Henrissat B."/>
            <person name="Morin E."/>
            <person name="Kohler A."/>
            <person name="Barry K."/>
            <person name="LaButti K."/>
            <person name="Morin E."/>
            <person name="Salamov A."/>
            <person name="Lipzen A."/>
            <person name="Mereny Z."/>
            <person name="Hegedus B."/>
            <person name="Baldrian P."/>
            <person name="Stursova M."/>
            <person name="Weitz H."/>
            <person name="Taylor A."/>
            <person name="Grigoriev I.V."/>
            <person name="Nagy L.G."/>
            <person name="Martin F."/>
            <person name="Kauserud H."/>
        </authorList>
    </citation>
    <scope>NUCLEOTIDE SEQUENCE</scope>
    <source>
        <strain evidence="1">9144</strain>
    </source>
</reference>
<keyword evidence="2" id="KW-1185">Reference proteome</keyword>
<gene>
    <name evidence="1" type="ORF">GGX14DRAFT_386861</name>
</gene>
<sequence>MCFLRKCTGNPGSPASARRASGEEMPSLMLKPFSGLLAHAGAPIAIDLVALGTHRRPDPGAHAVEVGRQVVMVTRIRLVFRRVVVSRASGTSCVCFWDKARTLPRTLSFGAATFLGVADVLGAMPVDAGAVALADAGHALVAISLRGLRHSLRMLTSRMVVCCSNGSPVAAGGVGSGVNRRREARNAACEAWRPHDVLLHFYQRILQRFQAMFVPNLGI</sequence>
<protein>
    <submittedName>
        <fullName evidence="1">Uncharacterized protein</fullName>
    </submittedName>
</protein>
<accession>A0AAD6YMK0</accession>
<comment type="caution">
    <text evidence="1">The sequence shown here is derived from an EMBL/GenBank/DDBJ whole genome shotgun (WGS) entry which is preliminary data.</text>
</comment>
<proteinExistence type="predicted"/>
<evidence type="ECO:0000313" key="1">
    <source>
        <dbReference type="EMBL" id="KAJ7224055.1"/>
    </source>
</evidence>
<organism evidence="1 2">
    <name type="scientific">Mycena pura</name>
    <dbReference type="NCBI Taxonomy" id="153505"/>
    <lineage>
        <taxon>Eukaryota</taxon>
        <taxon>Fungi</taxon>
        <taxon>Dikarya</taxon>
        <taxon>Basidiomycota</taxon>
        <taxon>Agaricomycotina</taxon>
        <taxon>Agaricomycetes</taxon>
        <taxon>Agaricomycetidae</taxon>
        <taxon>Agaricales</taxon>
        <taxon>Marasmiineae</taxon>
        <taxon>Mycenaceae</taxon>
        <taxon>Mycena</taxon>
    </lineage>
</organism>
<dbReference type="Proteomes" id="UP001219525">
    <property type="component" value="Unassembled WGS sequence"/>
</dbReference>